<evidence type="ECO:0000256" key="2">
    <source>
        <dbReference type="ARBA" id="ARBA00023015"/>
    </source>
</evidence>
<dbReference type="SUPFAM" id="SSF46785">
    <property type="entry name" value="Winged helix' DNA-binding domain"/>
    <property type="match status" value="1"/>
</dbReference>
<dbReference type="PATRIC" id="fig|935700.4.peg.4101"/>
<keyword evidence="7" id="KW-1185">Reference proteome</keyword>
<dbReference type="Pfam" id="PF00126">
    <property type="entry name" value="HTH_1"/>
    <property type="match status" value="1"/>
</dbReference>
<keyword evidence="2" id="KW-0805">Transcription regulation</keyword>
<dbReference type="GO" id="GO:0006351">
    <property type="term" value="P:DNA-templated transcription"/>
    <property type="evidence" value="ECO:0007669"/>
    <property type="project" value="TreeGrafter"/>
</dbReference>
<evidence type="ECO:0000313" key="6">
    <source>
        <dbReference type="EMBL" id="KIT14186.1"/>
    </source>
</evidence>
<dbReference type="InterPro" id="IPR000847">
    <property type="entry name" value="LysR_HTH_N"/>
</dbReference>
<dbReference type="EMBL" id="JYFE01000081">
    <property type="protein sequence ID" value="KIT14186.1"/>
    <property type="molecule type" value="Genomic_DNA"/>
</dbReference>
<dbReference type="Proteomes" id="UP000032232">
    <property type="component" value="Unassembled WGS sequence"/>
</dbReference>
<dbReference type="InterPro" id="IPR036388">
    <property type="entry name" value="WH-like_DNA-bd_sf"/>
</dbReference>
<accession>A0A0D1EB69</accession>
<dbReference type="GO" id="GO:0043565">
    <property type="term" value="F:sequence-specific DNA binding"/>
    <property type="evidence" value="ECO:0007669"/>
    <property type="project" value="TreeGrafter"/>
</dbReference>
<dbReference type="OrthoDB" id="9796526at2"/>
<comment type="similarity">
    <text evidence="1">Belongs to the LysR transcriptional regulatory family.</text>
</comment>
<dbReference type="PROSITE" id="PS50931">
    <property type="entry name" value="HTH_LYSR"/>
    <property type="match status" value="1"/>
</dbReference>
<dbReference type="InterPro" id="IPR005119">
    <property type="entry name" value="LysR_subst-bd"/>
</dbReference>
<organism evidence="6 7">
    <name type="scientific">Jannaschia aquimarina</name>
    <dbReference type="NCBI Taxonomy" id="935700"/>
    <lineage>
        <taxon>Bacteria</taxon>
        <taxon>Pseudomonadati</taxon>
        <taxon>Pseudomonadota</taxon>
        <taxon>Alphaproteobacteria</taxon>
        <taxon>Rhodobacterales</taxon>
        <taxon>Roseobacteraceae</taxon>
        <taxon>Jannaschia</taxon>
    </lineage>
</organism>
<dbReference type="AlphaFoldDB" id="A0A0D1EB69"/>
<dbReference type="SUPFAM" id="SSF53850">
    <property type="entry name" value="Periplasmic binding protein-like II"/>
    <property type="match status" value="1"/>
</dbReference>
<evidence type="ECO:0000256" key="4">
    <source>
        <dbReference type="ARBA" id="ARBA00023163"/>
    </source>
</evidence>
<proteinExistence type="inferred from homology"/>
<evidence type="ECO:0000256" key="1">
    <source>
        <dbReference type="ARBA" id="ARBA00009437"/>
    </source>
</evidence>
<dbReference type="Gene3D" id="3.40.190.290">
    <property type="match status" value="1"/>
</dbReference>
<dbReference type="STRING" id="935700.jaqu_39780"/>
<evidence type="ECO:0000256" key="3">
    <source>
        <dbReference type="ARBA" id="ARBA00023125"/>
    </source>
</evidence>
<dbReference type="PANTHER" id="PTHR30537">
    <property type="entry name" value="HTH-TYPE TRANSCRIPTIONAL REGULATOR"/>
    <property type="match status" value="1"/>
</dbReference>
<dbReference type="InterPro" id="IPR058163">
    <property type="entry name" value="LysR-type_TF_proteobact-type"/>
</dbReference>
<evidence type="ECO:0000259" key="5">
    <source>
        <dbReference type="PROSITE" id="PS50931"/>
    </source>
</evidence>
<gene>
    <name evidence="6" type="primary">dmlR_8</name>
    <name evidence="6" type="ORF">jaqu_39780</name>
</gene>
<dbReference type="Pfam" id="PF03466">
    <property type="entry name" value="LysR_substrate"/>
    <property type="match status" value="1"/>
</dbReference>
<dbReference type="PANTHER" id="PTHR30537:SF3">
    <property type="entry name" value="TRANSCRIPTIONAL REGULATORY PROTEIN"/>
    <property type="match status" value="1"/>
</dbReference>
<keyword evidence="3" id="KW-0238">DNA-binding</keyword>
<dbReference type="GO" id="GO:0003700">
    <property type="term" value="F:DNA-binding transcription factor activity"/>
    <property type="evidence" value="ECO:0007669"/>
    <property type="project" value="InterPro"/>
</dbReference>
<sequence>MYEWSDIRTFLAVMRLGSAAAAARELGTNQTTVGRRIERLEAALSLRLFERGARGTEPTSNAHALMPEAEAMEAAALALDSHARGMRRHLSGVIRLTTVPGAARYISGLLRAFRAEHPDVRFELDADDRALSLEMGEADVAMRAAERLTGDTLVARKLFDHPWALYASEDYVQRHGKPASLGDLKDHRTVLYAKLVGERVDCVGQVQDMMSGDEGPLRVSSVEAMTGLLLDGEGVGLLPRASGDVEPGLHLCITEPWIYQRFWLVWSPQGDATPHVHAFIRFALDRFPGFLKALPKEWSA</sequence>
<dbReference type="RefSeq" id="WP_052501089.1">
    <property type="nucleotide sequence ID" value="NZ_FZPF01000001.1"/>
</dbReference>
<dbReference type="InterPro" id="IPR036390">
    <property type="entry name" value="WH_DNA-bd_sf"/>
</dbReference>
<comment type="caution">
    <text evidence="6">The sequence shown here is derived from an EMBL/GenBank/DDBJ whole genome shotgun (WGS) entry which is preliminary data.</text>
</comment>
<feature type="domain" description="HTH lysR-type" evidence="5">
    <location>
        <begin position="1"/>
        <end position="59"/>
    </location>
</feature>
<dbReference type="Gene3D" id="1.10.10.10">
    <property type="entry name" value="Winged helix-like DNA-binding domain superfamily/Winged helix DNA-binding domain"/>
    <property type="match status" value="1"/>
</dbReference>
<protein>
    <submittedName>
        <fullName evidence="6">DmlR_8 protein</fullName>
    </submittedName>
</protein>
<evidence type="ECO:0000313" key="7">
    <source>
        <dbReference type="Proteomes" id="UP000032232"/>
    </source>
</evidence>
<reference evidence="6 7" key="1">
    <citation type="submission" date="2015-02" db="EMBL/GenBank/DDBJ databases">
        <title>Genome Sequence of Jannaschia aquimarina DSM28248, a member of the Roseobacter clade.</title>
        <authorList>
            <person name="Voget S."/>
            <person name="Daniel R."/>
        </authorList>
    </citation>
    <scope>NUCLEOTIDE SEQUENCE [LARGE SCALE GENOMIC DNA]</scope>
    <source>
        <strain evidence="6 7">GSW-M26</strain>
    </source>
</reference>
<keyword evidence="4" id="KW-0804">Transcription</keyword>
<name>A0A0D1EB69_9RHOB</name>